<feature type="region of interest" description="Disordered" evidence="1">
    <location>
        <begin position="301"/>
        <end position="351"/>
    </location>
</feature>
<name>A0A7M5TXZ8_9CNID</name>
<accession>A0A7M5TXZ8</accession>
<sequence length="553" mass="62970">MGHSVVNVKRGWREEVVLWIMISQGTGRGKTPLRKFLKGILDEVMKKVDLNPMRKGRTVVLKNCSWDKLGELMAANGSRIFALQDEVMGFFTAHGILSQSAKIAEGRQLRDFLTLYDGGELNRETVTGNCNYNMQTSQFNFFGLNQPTMSYSIIRDEYGISVGFQNRFIWHFDSAKFPTYEELFLYEDNEEVNALIDNFELNLVNHLAQLYSVADNDTEYSLIEEKVLVVEPKVKEYRLTTEANKTFGAFHNEVREVMMKYEDIQFLTGNYGKAKALVLRLSAVVQNLLWFVNKLDDKDATMKESDTTPEKDDAEEDAALEERATTPEKDDAEEGSESNDDEEREREAGTDMLIDDTSMKIAIQIIRISLNQLCIIGTGTTLEKVVIPDEDDSGIDFDLVRRVVNISGDMVSFTKLVSEKFGNAYVVKQKKKNAKFTVGTLVTAIFSYLEKKKICKIVQLRCNKGTGNNKLAIFLEKSSPENMPQELKNNLVKIGMSSKEYATVFNDMEDENGKAHREQFLSKQKWQRVEDGQTPQKRRRLEFDDADGDDVGN</sequence>
<dbReference type="Pfam" id="PF13148">
    <property type="entry name" value="DUF3987"/>
    <property type="match status" value="1"/>
</dbReference>
<reference evidence="2" key="1">
    <citation type="submission" date="2021-01" db="UniProtKB">
        <authorList>
            <consortium name="EnsemblMetazoa"/>
        </authorList>
    </citation>
    <scope>IDENTIFICATION</scope>
</reference>
<feature type="compositionally biased region" description="Acidic residues" evidence="1">
    <location>
        <begin position="544"/>
        <end position="553"/>
    </location>
</feature>
<protein>
    <submittedName>
        <fullName evidence="2">Uncharacterized protein</fullName>
    </submittedName>
</protein>
<proteinExistence type="predicted"/>
<keyword evidence="3" id="KW-1185">Reference proteome</keyword>
<evidence type="ECO:0000313" key="2">
    <source>
        <dbReference type="EnsemblMetazoa" id="CLYHEMP003337.1"/>
    </source>
</evidence>
<dbReference type="EnsemblMetazoa" id="CLYHEMT003337.1">
    <property type="protein sequence ID" value="CLYHEMP003337.1"/>
    <property type="gene ID" value="CLYHEMG003337"/>
</dbReference>
<feature type="compositionally biased region" description="Basic and acidic residues" evidence="1">
    <location>
        <begin position="320"/>
        <end position="329"/>
    </location>
</feature>
<evidence type="ECO:0000313" key="3">
    <source>
        <dbReference type="Proteomes" id="UP000594262"/>
    </source>
</evidence>
<dbReference type="AlphaFoldDB" id="A0A7M5TXZ8"/>
<dbReference type="InterPro" id="IPR025048">
    <property type="entry name" value="DUF3987"/>
</dbReference>
<feature type="compositionally biased region" description="Basic and acidic residues" evidence="1">
    <location>
        <begin position="301"/>
        <end position="311"/>
    </location>
</feature>
<organism evidence="2 3">
    <name type="scientific">Clytia hemisphaerica</name>
    <dbReference type="NCBI Taxonomy" id="252671"/>
    <lineage>
        <taxon>Eukaryota</taxon>
        <taxon>Metazoa</taxon>
        <taxon>Cnidaria</taxon>
        <taxon>Hydrozoa</taxon>
        <taxon>Hydroidolina</taxon>
        <taxon>Leptothecata</taxon>
        <taxon>Obeliida</taxon>
        <taxon>Clytiidae</taxon>
        <taxon>Clytia</taxon>
    </lineage>
</organism>
<evidence type="ECO:0000256" key="1">
    <source>
        <dbReference type="SAM" id="MobiDB-lite"/>
    </source>
</evidence>
<dbReference type="Proteomes" id="UP000594262">
    <property type="component" value="Unplaced"/>
</dbReference>
<feature type="compositionally biased region" description="Acidic residues" evidence="1">
    <location>
        <begin position="330"/>
        <end position="344"/>
    </location>
</feature>
<feature type="region of interest" description="Disordered" evidence="1">
    <location>
        <begin position="519"/>
        <end position="553"/>
    </location>
</feature>